<feature type="region of interest" description="Disordered" evidence="1">
    <location>
        <begin position="48"/>
        <end position="72"/>
    </location>
</feature>
<protein>
    <submittedName>
        <fullName evidence="2">Uncharacterized protein</fullName>
    </submittedName>
</protein>
<dbReference type="AlphaFoldDB" id="A0A1Q9AMG3"/>
<name>A0A1Q9AMG3_9HYPH</name>
<evidence type="ECO:0000313" key="4">
    <source>
        <dbReference type="Proteomes" id="UP000186143"/>
    </source>
</evidence>
<accession>A0A1Q9AMG3</accession>
<evidence type="ECO:0000256" key="1">
    <source>
        <dbReference type="SAM" id="MobiDB-lite"/>
    </source>
</evidence>
<reference evidence="2 4" key="1">
    <citation type="submission" date="2016-09" db="EMBL/GenBank/DDBJ databases">
        <title>Rhizobium sp. nov., a novel species isolated from the rice rhizosphere.</title>
        <authorList>
            <person name="Zhao J."/>
            <person name="Zhang X."/>
        </authorList>
    </citation>
    <scope>NUCLEOTIDE SEQUENCE [LARGE SCALE GENOMIC DNA]</scope>
    <source>
        <strain evidence="2 4">MH17</strain>
    </source>
</reference>
<evidence type="ECO:0000313" key="2">
    <source>
        <dbReference type="EMBL" id="OLP56590.1"/>
    </source>
</evidence>
<comment type="caution">
    <text evidence="2">The sequence shown here is derived from an EMBL/GenBank/DDBJ whole genome shotgun (WGS) entry which is preliminary data.</text>
</comment>
<proteinExistence type="predicted"/>
<evidence type="ECO:0000313" key="3">
    <source>
        <dbReference type="EMBL" id="OQP88406.1"/>
    </source>
</evidence>
<dbReference type="Proteomes" id="UP000186143">
    <property type="component" value="Unassembled WGS sequence"/>
</dbReference>
<keyword evidence="5" id="KW-1185">Reference proteome</keyword>
<dbReference type="Proteomes" id="UP000192652">
    <property type="component" value="Unassembled WGS sequence"/>
</dbReference>
<reference evidence="3" key="2">
    <citation type="submission" date="2016-12" db="EMBL/GenBank/DDBJ databases">
        <authorList>
            <person name="Zhang X."/>
            <person name="Zhao J."/>
        </authorList>
    </citation>
    <scope>NUCLEOTIDE SEQUENCE</scope>
    <source>
        <strain evidence="3">RD15</strain>
    </source>
</reference>
<sequence length="72" mass="8066">MKDVRAFQVFHDEEFSVAPVFLLRAKADILENIIGKRLESTPLPIFLQAGPKGVGPRPQRLEKRRGERAAGP</sequence>
<dbReference type="EMBL" id="MKIO01000021">
    <property type="protein sequence ID" value="OLP56590.1"/>
    <property type="molecule type" value="Genomic_DNA"/>
</dbReference>
<dbReference type="EMBL" id="MSPX01000001">
    <property type="protein sequence ID" value="OQP88406.1"/>
    <property type="molecule type" value="Genomic_DNA"/>
</dbReference>
<feature type="compositionally biased region" description="Basic and acidic residues" evidence="1">
    <location>
        <begin position="59"/>
        <end position="72"/>
    </location>
</feature>
<evidence type="ECO:0000313" key="5">
    <source>
        <dbReference type="Proteomes" id="UP000192652"/>
    </source>
</evidence>
<reference evidence="3 5" key="3">
    <citation type="journal article" date="2017" name="Antonie Van Leeuwenhoek">
        <title>Rhizobium rhizosphaerae sp. nov., a novel species isolated from rice rhizosphere.</title>
        <authorList>
            <person name="Zhao J.J."/>
            <person name="Zhang J."/>
            <person name="Zhang R.J."/>
            <person name="Zhang C.W."/>
            <person name="Yin H.Q."/>
            <person name="Zhang X.X."/>
        </authorList>
    </citation>
    <scope>NUCLEOTIDE SEQUENCE [LARGE SCALE GENOMIC DNA]</scope>
    <source>
        <strain evidence="3 5">RD15</strain>
    </source>
</reference>
<organism evidence="2 4">
    <name type="scientific">Xaviernesmea rhizosphaerae</name>
    <dbReference type="NCBI Taxonomy" id="1672749"/>
    <lineage>
        <taxon>Bacteria</taxon>
        <taxon>Pseudomonadati</taxon>
        <taxon>Pseudomonadota</taxon>
        <taxon>Alphaproteobacteria</taxon>
        <taxon>Hyphomicrobiales</taxon>
        <taxon>Rhizobiaceae</taxon>
        <taxon>Rhizobium/Agrobacterium group</taxon>
        <taxon>Xaviernesmea</taxon>
    </lineage>
</organism>
<gene>
    <name evidence="2" type="ORF">BJF92_10860</name>
    <name evidence="3" type="ORF">BTR14_02970</name>
</gene>